<dbReference type="InterPro" id="IPR001320">
    <property type="entry name" value="Iontro_rcpt_C"/>
</dbReference>
<dbReference type="GeneID" id="92715736"/>
<dbReference type="InterPro" id="IPR001638">
    <property type="entry name" value="Solute-binding_3/MltF_N"/>
</dbReference>
<dbReference type="SMART" id="SM00062">
    <property type="entry name" value="PBPb"/>
    <property type="match status" value="1"/>
</dbReference>
<dbReference type="PANTHER" id="PTHR35936">
    <property type="entry name" value="MEMBRANE-BOUND LYTIC MUREIN TRANSGLYCOSYLASE F"/>
    <property type="match status" value="1"/>
</dbReference>
<dbReference type="EMBL" id="AP019697">
    <property type="protein sequence ID" value="BBK24582.1"/>
    <property type="molecule type" value="Genomic_DNA"/>
</dbReference>
<keyword evidence="6" id="KW-1185">Reference proteome</keyword>
<organism evidence="5 6">
    <name type="scientific">Dialister hominis</name>
    <dbReference type="NCBI Taxonomy" id="2582419"/>
    <lineage>
        <taxon>Bacteria</taxon>
        <taxon>Bacillati</taxon>
        <taxon>Bacillota</taxon>
        <taxon>Negativicutes</taxon>
        <taxon>Veillonellales</taxon>
        <taxon>Veillonellaceae</taxon>
        <taxon>Dialister</taxon>
    </lineage>
</organism>
<dbReference type="GO" id="GO:0016020">
    <property type="term" value="C:membrane"/>
    <property type="evidence" value="ECO:0007669"/>
    <property type="project" value="InterPro"/>
</dbReference>
<dbReference type="Gene3D" id="3.40.190.10">
    <property type="entry name" value="Periplasmic binding protein-like II"/>
    <property type="match status" value="2"/>
</dbReference>
<evidence type="ECO:0000259" key="3">
    <source>
        <dbReference type="SMART" id="SM00062"/>
    </source>
</evidence>
<dbReference type="PROSITE" id="PS51257">
    <property type="entry name" value="PROKAR_LIPOPROTEIN"/>
    <property type="match status" value="1"/>
</dbReference>
<keyword evidence="1 2" id="KW-0732">Signal</keyword>
<evidence type="ECO:0000313" key="6">
    <source>
        <dbReference type="Proteomes" id="UP000320585"/>
    </source>
</evidence>
<gene>
    <name evidence="5" type="ORF">Dia5BBH33_05170</name>
</gene>
<feature type="domain" description="Solute-binding protein family 3/N-terminal" evidence="3">
    <location>
        <begin position="43"/>
        <end position="263"/>
    </location>
</feature>
<dbReference type="RefSeq" id="WP_143332322.1">
    <property type="nucleotide sequence ID" value="NZ_AP019697.1"/>
</dbReference>
<feature type="chain" id="PRO_5038668480" evidence="2">
    <location>
        <begin position="22"/>
        <end position="266"/>
    </location>
</feature>
<dbReference type="GO" id="GO:0015276">
    <property type="term" value="F:ligand-gated monoatomic ion channel activity"/>
    <property type="evidence" value="ECO:0007669"/>
    <property type="project" value="InterPro"/>
</dbReference>
<dbReference type="Proteomes" id="UP000320585">
    <property type="component" value="Chromosome"/>
</dbReference>
<sequence length="266" mass="28475">MLGKKLKILLAVGAASAVMLAAGCGGGDSKSSSASGKGGIPAVIRVGSETTFPPFEFTEDDKYVGFDLDLADAIIKQMGSKMEFKSMGFDALIPAVQSGQIDMIAAGLDATPERAKQVAFSDVYFKDNGYCIVVRKDNTTINDWADLAGKNVGAQVGTYQVKLAQEAKAAEVKQLDSNSQAWMELQANTLDAVVIDQPVAMYYLKQGAGKDLKIVGTQKDGSGMVFAFKKDNKQLQEGVNKALKELKANGTYDKIYEKWFGKPASK</sequence>
<accession>A0A8E4BPK1</accession>
<feature type="domain" description="Ionotropic glutamate receptor C-terminal" evidence="4">
    <location>
        <begin position="43"/>
        <end position="262"/>
    </location>
</feature>
<dbReference type="CDD" id="cd13624">
    <property type="entry name" value="PBP2_Arg_Lys_His"/>
    <property type="match status" value="1"/>
</dbReference>
<protein>
    <submittedName>
        <fullName evidence="5">Amino acid ABC transporter substrate-binding protein</fullName>
    </submittedName>
</protein>
<reference evidence="6" key="1">
    <citation type="submission" date="2019-05" db="EMBL/GenBank/DDBJ databases">
        <title>Complete genome sequencing of Dialister sp. strain 5BBH33.</title>
        <authorList>
            <person name="Sakamoto M."/>
            <person name="Murakami T."/>
            <person name="Mori H."/>
        </authorList>
    </citation>
    <scope>NUCLEOTIDE SEQUENCE [LARGE SCALE GENOMIC DNA]</scope>
    <source>
        <strain evidence="6">5BBH33</strain>
    </source>
</reference>
<feature type="signal peptide" evidence="2">
    <location>
        <begin position="1"/>
        <end position="21"/>
    </location>
</feature>
<dbReference type="PANTHER" id="PTHR35936:SF17">
    <property type="entry name" value="ARGININE-BINDING EXTRACELLULAR PROTEIN ARTP"/>
    <property type="match status" value="1"/>
</dbReference>
<dbReference type="OrthoDB" id="9774451at2"/>
<dbReference type="AlphaFoldDB" id="A0A8E4BPK1"/>
<dbReference type="KEGG" id="dho:Dia5BBH33_05170"/>
<evidence type="ECO:0000259" key="4">
    <source>
        <dbReference type="SMART" id="SM00079"/>
    </source>
</evidence>
<evidence type="ECO:0000256" key="1">
    <source>
        <dbReference type="ARBA" id="ARBA00022729"/>
    </source>
</evidence>
<dbReference type="SUPFAM" id="SSF53850">
    <property type="entry name" value="Periplasmic binding protein-like II"/>
    <property type="match status" value="1"/>
</dbReference>
<proteinExistence type="predicted"/>
<name>A0A8E4BPK1_9FIRM</name>
<evidence type="ECO:0000313" key="5">
    <source>
        <dbReference type="EMBL" id="BBK24582.1"/>
    </source>
</evidence>
<evidence type="ECO:0000256" key="2">
    <source>
        <dbReference type="SAM" id="SignalP"/>
    </source>
</evidence>
<dbReference type="SMART" id="SM00079">
    <property type="entry name" value="PBPe"/>
    <property type="match status" value="1"/>
</dbReference>
<dbReference type="Pfam" id="PF00497">
    <property type="entry name" value="SBP_bac_3"/>
    <property type="match status" value="1"/>
</dbReference>